<feature type="transmembrane region" description="Helical" evidence="1">
    <location>
        <begin position="35"/>
        <end position="56"/>
    </location>
</feature>
<keyword evidence="1" id="KW-1133">Transmembrane helix</keyword>
<evidence type="ECO:0000313" key="2">
    <source>
        <dbReference type="EMBL" id="GAC70908.1"/>
    </source>
</evidence>
<organism evidence="2 3">
    <name type="scientific">Gordonia soli NBRC 108243</name>
    <dbReference type="NCBI Taxonomy" id="1223545"/>
    <lineage>
        <taxon>Bacteria</taxon>
        <taxon>Bacillati</taxon>
        <taxon>Actinomycetota</taxon>
        <taxon>Actinomycetes</taxon>
        <taxon>Mycobacteriales</taxon>
        <taxon>Gordoniaceae</taxon>
        <taxon>Gordonia</taxon>
    </lineage>
</organism>
<evidence type="ECO:0008006" key="4">
    <source>
        <dbReference type="Google" id="ProtNLM"/>
    </source>
</evidence>
<feature type="transmembrane region" description="Helical" evidence="1">
    <location>
        <begin position="68"/>
        <end position="101"/>
    </location>
</feature>
<sequence>MTVWILIAVLAASTLGMKMIGPALAGNWEPPPAALRVISLLGPALMAALVVSNTFVDGRMVVLDVRAAGLLVGLVALLVRLPMIVAALMAAVACAGVRLLIGI</sequence>
<reference evidence="2 3" key="1">
    <citation type="submission" date="2013-01" db="EMBL/GenBank/DDBJ databases">
        <title>Whole genome shotgun sequence of Gordonia soli NBRC 108243.</title>
        <authorList>
            <person name="Isaki-Nakamura S."/>
            <person name="Hosoyama A."/>
            <person name="Tsuchikane K."/>
            <person name="Ando Y."/>
            <person name="Baba S."/>
            <person name="Ohji S."/>
            <person name="Hamada M."/>
            <person name="Tamura T."/>
            <person name="Yamazoe A."/>
            <person name="Yamazaki S."/>
            <person name="Fujita N."/>
        </authorList>
    </citation>
    <scope>NUCLEOTIDE SEQUENCE [LARGE SCALE GENOMIC DNA]</scope>
    <source>
        <strain evidence="2 3">NBRC 108243</strain>
    </source>
</reference>
<evidence type="ECO:0000256" key="1">
    <source>
        <dbReference type="SAM" id="Phobius"/>
    </source>
</evidence>
<dbReference type="AlphaFoldDB" id="M0QQR8"/>
<keyword evidence="1" id="KW-0812">Transmembrane</keyword>
<dbReference type="Pfam" id="PF05437">
    <property type="entry name" value="AzlD"/>
    <property type="match status" value="1"/>
</dbReference>
<comment type="caution">
    <text evidence="2">The sequence shown here is derived from an EMBL/GenBank/DDBJ whole genome shotgun (WGS) entry which is preliminary data.</text>
</comment>
<dbReference type="EMBL" id="BANX01000043">
    <property type="protein sequence ID" value="GAC70908.1"/>
    <property type="molecule type" value="Genomic_DNA"/>
</dbReference>
<accession>M0QQR8</accession>
<dbReference type="RefSeq" id="WP_007625367.1">
    <property type="nucleotide sequence ID" value="NZ_BANX01000043.1"/>
</dbReference>
<keyword evidence="1" id="KW-0472">Membrane</keyword>
<evidence type="ECO:0000313" key="3">
    <source>
        <dbReference type="Proteomes" id="UP000011666"/>
    </source>
</evidence>
<dbReference type="InterPro" id="IPR008407">
    <property type="entry name" value="Brnchd-chn_aa_trnsp_AzlD"/>
</dbReference>
<dbReference type="Proteomes" id="UP000011666">
    <property type="component" value="Unassembled WGS sequence"/>
</dbReference>
<keyword evidence="3" id="KW-1185">Reference proteome</keyword>
<gene>
    <name evidence="2" type="ORF">GS4_43_00350</name>
</gene>
<dbReference type="STRING" id="1223545.GS4_43_00350"/>
<dbReference type="eggNOG" id="ENOG5031SKC">
    <property type="taxonomic scope" value="Bacteria"/>
</dbReference>
<name>M0QQR8_9ACTN</name>
<proteinExistence type="predicted"/>
<protein>
    <recommendedName>
        <fullName evidence="4">Branched-chain amino acid transporter AzlD</fullName>
    </recommendedName>
</protein>